<evidence type="ECO:0000256" key="1">
    <source>
        <dbReference type="SAM" id="MobiDB-lite"/>
    </source>
</evidence>
<sequence length="807" mass="90884">MKLKYLTFSLFALSLTACSQHVIKSTQNKSATVEQDAVSAMNAMFETSGFDYRGKTTLQAKSTEPAKSSKNADHQTKTLEPELRRQLEQYLTGQGVKLSAEQKSLLFSQLAQEQSSHTDRSADASSRFLRSAVNILNDLKFDYEGSVHYRDRLATLNMNVQYLKPTLQIQAQLPMIADLKNYRFYTNYFALMPFLVNSESQDTYAYVDFSKFKGDIEKVDIKKFAEYLRQMNAVPFVLADQGQLSESTVTAQDQKLGIHRKIRYQGDMETLMMQMAIFETVNRDYVQKQILKITDTEQAAEKNHAESEVQDNDGKGGSDESLSLAQKAYDSEERVAEQVNSRLHELMYHHDDHEYAKHAEAEAESQGNDSSAAYAAAAATDAAPSDEDMPAEHMDSEEQQSVADATAEQSDILSREACYAIQTADSAVPMGSVSQCQYYYGIRVLKEVEQKKQATAPGMQAISALISVEPLFSPYQQRVLMTAQDVKTLWHKHQAEIQQMMAGTADQRTPLVLDIGMDAQGRLIQLDTHVDWKSPETGKISLLNQLEISNYGHATAIDRKLMQNARSIDEVSKGSMFEKMVKSFTGSLESSSSDQKAAGKTDSKSLEKNIAEIAEQTFTRTGSEVRTYQAVFVPEMTKRYPELLKHYSTAQLNEISEVYAYYFMEEKQEQLKGKALQRLEALQKKHQLIRSDQFDDAGASIEQVVADAVKQVQTQQKWAKLKKQFGTEQAVFAQYYMQLFSADYEMNAEQQQNLKAVAAVLAQAYMDDRKGRLSKASVKNLKAAHDGFYDGDLYRKAYTDVAENLNP</sequence>
<dbReference type="RefSeq" id="WP_317084133.1">
    <property type="nucleotide sequence ID" value="NZ_JASVDY010000003.1"/>
</dbReference>
<keyword evidence="2" id="KW-0732">Signal</keyword>
<protein>
    <recommendedName>
        <fullName evidence="5">Lipoprotein</fullName>
    </recommendedName>
</protein>
<evidence type="ECO:0000256" key="2">
    <source>
        <dbReference type="SAM" id="SignalP"/>
    </source>
</evidence>
<feature type="compositionally biased region" description="Polar residues" evidence="1">
    <location>
        <begin position="58"/>
        <end position="69"/>
    </location>
</feature>
<feature type="region of interest" description="Disordered" evidence="1">
    <location>
        <begin position="297"/>
        <end position="337"/>
    </location>
</feature>
<evidence type="ECO:0000313" key="4">
    <source>
        <dbReference type="Proteomes" id="UP001278188"/>
    </source>
</evidence>
<feature type="chain" id="PRO_5046825852" description="Lipoprotein" evidence="2">
    <location>
        <begin position="20"/>
        <end position="807"/>
    </location>
</feature>
<dbReference type="EMBL" id="JASVDY010000003">
    <property type="protein sequence ID" value="MDV2469403.1"/>
    <property type="molecule type" value="Genomic_DNA"/>
</dbReference>
<gene>
    <name evidence="3" type="ORF">QR674_10430</name>
</gene>
<evidence type="ECO:0000313" key="3">
    <source>
        <dbReference type="EMBL" id="MDV2469403.1"/>
    </source>
</evidence>
<accession>A0ABU3WH74</accession>
<keyword evidence="4" id="KW-1185">Reference proteome</keyword>
<feature type="region of interest" description="Disordered" evidence="1">
    <location>
        <begin position="58"/>
        <end position="80"/>
    </location>
</feature>
<feature type="compositionally biased region" description="Polar residues" evidence="1">
    <location>
        <begin position="399"/>
        <end position="408"/>
    </location>
</feature>
<name>A0ABU3WH74_9GAMM</name>
<feature type="compositionally biased region" description="Low complexity" evidence="1">
    <location>
        <begin position="369"/>
        <end position="383"/>
    </location>
</feature>
<feature type="compositionally biased region" description="Basic and acidic residues" evidence="1">
    <location>
        <begin position="299"/>
        <end position="318"/>
    </location>
</feature>
<feature type="compositionally biased region" description="Basic and acidic residues" evidence="1">
    <location>
        <begin position="70"/>
        <end position="80"/>
    </location>
</feature>
<reference evidence="3 4" key="1">
    <citation type="submission" date="2023-06" db="EMBL/GenBank/DDBJ databases">
        <title>Genomic Analysis of Acinetobacter Strains Recovered from South Australian Aquatic Samples provides Insights into the Circulation of Antibiotic Resistance determinants in the Environment.</title>
        <authorList>
            <person name="Tobin L."/>
            <person name="Jarocki V.M."/>
            <person name="Kenyon J."/>
            <person name="Drigo B."/>
            <person name="Donner E."/>
            <person name="Djordjevic S.P."/>
            <person name="Hamidian M."/>
        </authorList>
    </citation>
    <scope>NUCLEOTIDE SEQUENCE [LARGE SCALE GENOMIC DNA]</scope>
    <source>
        <strain evidence="3 4">SAAc652</strain>
    </source>
</reference>
<proteinExistence type="predicted"/>
<dbReference type="Proteomes" id="UP001278188">
    <property type="component" value="Unassembled WGS sequence"/>
</dbReference>
<organism evidence="3 4">
    <name type="scientific">Acinetobacter chinensis</name>
    <dbReference type="NCBI Taxonomy" id="2004650"/>
    <lineage>
        <taxon>Bacteria</taxon>
        <taxon>Pseudomonadati</taxon>
        <taxon>Pseudomonadota</taxon>
        <taxon>Gammaproteobacteria</taxon>
        <taxon>Moraxellales</taxon>
        <taxon>Moraxellaceae</taxon>
        <taxon>Acinetobacter</taxon>
    </lineage>
</organism>
<dbReference type="PROSITE" id="PS51257">
    <property type="entry name" value="PROKAR_LIPOPROTEIN"/>
    <property type="match status" value="1"/>
</dbReference>
<feature type="region of interest" description="Disordered" evidence="1">
    <location>
        <begin position="358"/>
        <end position="408"/>
    </location>
</feature>
<evidence type="ECO:0008006" key="5">
    <source>
        <dbReference type="Google" id="ProtNLM"/>
    </source>
</evidence>
<comment type="caution">
    <text evidence="3">The sequence shown here is derived from an EMBL/GenBank/DDBJ whole genome shotgun (WGS) entry which is preliminary data.</text>
</comment>
<feature type="signal peptide" evidence="2">
    <location>
        <begin position="1"/>
        <end position="19"/>
    </location>
</feature>